<evidence type="ECO:0000256" key="2">
    <source>
        <dbReference type="ARBA" id="ARBA00023002"/>
    </source>
</evidence>
<dbReference type="InterPro" id="IPR002347">
    <property type="entry name" value="SDR_fam"/>
</dbReference>
<evidence type="ECO:0000313" key="4">
    <source>
        <dbReference type="EMBL" id="GES21801.1"/>
    </source>
</evidence>
<proteinExistence type="inferred from homology"/>
<dbReference type="InterPro" id="IPR020904">
    <property type="entry name" value="Sc_DH/Rdtase_CS"/>
</dbReference>
<dbReference type="Gene3D" id="3.40.50.720">
    <property type="entry name" value="NAD(P)-binding Rossmann-like Domain"/>
    <property type="match status" value="1"/>
</dbReference>
<dbReference type="SUPFAM" id="SSF51735">
    <property type="entry name" value="NAD(P)-binding Rossmann-fold domains"/>
    <property type="match status" value="1"/>
</dbReference>
<comment type="similarity">
    <text evidence="1 3">Belongs to the short-chain dehydrogenases/reductases (SDR) family.</text>
</comment>
<dbReference type="Proteomes" id="UP000377595">
    <property type="component" value="Unassembled WGS sequence"/>
</dbReference>
<evidence type="ECO:0000256" key="1">
    <source>
        <dbReference type="ARBA" id="ARBA00006484"/>
    </source>
</evidence>
<dbReference type="NCBIfam" id="NF006073">
    <property type="entry name" value="PRK08219.1"/>
    <property type="match status" value="1"/>
</dbReference>
<comment type="caution">
    <text evidence="4">The sequence shown here is derived from an EMBL/GenBank/DDBJ whole genome shotgun (WGS) entry which is preliminary data.</text>
</comment>
<evidence type="ECO:0000256" key="3">
    <source>
        <dbReference type="RuleBase" id="RU000363"/>
    </source>
</evidence>
<organism evidence="4 5">
    <name type="scientific">Acrocarpospora pleiomorpha</name>
    <dbReference type="NCBI Taxonomy" id="90975"/>
    <lineage>
        <taxon>Bacteria</taxon>
        <taxon>Bacillati</taxon>
        <taxon>Actinomycetota</taxon>
        <taxon>Actinomycetes</taxon>
        <taxon>Streptosporangiales</taxon>
        <taxon>Streptosporangiaceae</taxon>
        <taxon>Acrocarpospora</taxon>
    </lineage>
</organism>
<dbReference type="GO" id="GO:0016491">
    <property type="term" value="F:oxidoreductase activity"/>
    <property type="evidence" value="ECO:0007669"/>
    <property type="project" value="UniProtKB-KW"/>
</dbReference>
<dbReference type="PANTHER" id="PTHR44196">
    <property type="entry name" value="DEHYDROGENASE/REDUCTASE SDR FAMILY MEMBER 7B"/>
    <property type="match status" value="1"/>
</dbReference>
<dbReference type="AlphaFoldDB" id="A0A5M3XQ74"/>
<dbReference type="OrthoDB" id="158573at2"/>
<evidence type="ECO:0000313" key="5">
    <source>
        <dbReference type="Proteomes" id="UP000377595"/>
    </source>
</evidence>
<name>A0A5M3XQ74_9ACTN</name>
<dbReference type="PRINTS" id="PR00080">
    <property type="entry name" value="SDRFAMILY"/>
</dbReference>
<dbReference type="InterPro" id="IPR036291">
    <property type="entry name" value="NAD(P)-bd_dom_sf"/>
</dbReference>
<accession>A0A5M3XQ74</accession>
<dbReference type="RefSeq" id="WP_155346782.1">
    <property type="nucleotide sequence ID" value="NZ_BAAAHM010000015.1"/>
</dbReference>
<dbReference type="EMBL" id="BLAF01000026">
    <property type="protein sequence ID" value="GES21801.1"/>
    <property type="molecule type" value="Genomic_DNA"/>
</dbReference>
<dbReference type="PROSITE" id="PS00061">
    <property type="entry name" value="ADH_SHORT"/>
    <property type="match status" value="1"/>
</dbReference>
<sequence>MSERPTALVTGASRGLGAAIARALAPDYDLVLGGRGGADLALMCAELDARPLSVDLTALSPFDVAGVGRVDLLVHSAGMVKLGSVEDTPAEVWRATYELNVIAVAELTRLLLPELRATRGHVVIINSGAGLRAHPGWVSYAASKFALRAFADVLRQEEAPHGIRVTTIYPGRMATDMQREVREQEGGEFQPDRYLTPDSVARAVLAAVTTSPDAHLTEITIRPSAQPPHQ</sequence>
<dbReference type="Pfam" id="PF00106">
    <property type="entry name" value="adh_short"/>
    <property type="match status" value="1"/>
</dbReference>
<gene>
    <name evidence="4" type="ORF">Aple_046970</name>
</gene>
<protein>
    <submittedName>
        <fullName evidence="4">Short chain dehydrogenase</fullName>
    </submittedName>
</protein>
<keyword evidence="5" id="KW-1185">Reference proteome</keyword>
<dbReference type="GO" id="GO:0016020">
    <property type="term" value="C:membrane"/>
    <property type="evidence" value="ECO:0007669"/>
    <property type="project" value="TreeGrafter"/>
</dbReference>
<dbReference type="PRINTS" id="PR00081">
    <property type="entry name" value="GDHRDH"/>
</dbReference>
<dbReference type="PANTHER" id="PTHR44196:SF1">
    <property type="entry name" value="DEHYDROGENASE_REDUCTASE SDR FAMILY MEMBER 7B"/>
    <property type="match status" value="1"/>
</dbReference>
<keyword evidence="2" id="KW-0560">Oxidoreductase</keyword>
<reference evidence="4 5" key="1">
    <citation type="submission" date="2019-10" db="EMBL/GenBank/DDBJ databases">
        <title>Whole genome shotgun sequence of Acrocarpospora pleiomorpha NBRC 16267.</title>
        <authorList>
            <person name="Ichikawa N."/>
            <person name="Kimura A."/>
            <person name="Kitahashi Y."/>
            <person name="Komaki H."/>
            <person name="Oguchi A."/>
        </authorList>
    </citation>
    <scope>NUCLEOTIDE SEQUENCE [LARGE SCALE GENOMIC DNA]</scope>
    <source>
        <strain evidence="4 5">NBRC 16267</strain>
    </source>
</reference>